<reference evidence="1 2" key="1">
    <citation type="submission" date="2019-02" db="EMBL/GenBank/DDBJ databases">
        <authorList>
            <person name="Li Y."/>
        </authorList>
    </citation>
    <scope>NUCLEOTIDE SEQUENCE [LARGE SCALE GENOMIC DNA]</scope>
    <source>
        <strain evidence="1 2">3-7</strain>
    </source>
</reference>
<name>A0A4Q6Y6N8_9SPHN</name>
<dbReference type="OrthoDB" id="7197257at2"/>
<gene>
    <name evidence="1" type="ORF">EWE75_07240</name>
</gene>
<comment type="caution">
    <text evidence="1">The sequence shown here is derived from an EMBL/GenBank/DDBJ whole genome shotgun (WGS) entry which is preliminary data.</text>
</comment>
<accession>A0A4Q6Y6N8</accession>
<dbReference type="AlphaFoldDB" id="A0A4Q6Y6N8"/>
<dbReference type="Proteomes" id="UP000292085">
    <property type="component" value="Unassembled WGS sequence"/>
</dbReference>
<proteinExistence type="predicted"/>
<dbReference type="RefSeq" id="WP_130155990.1">
    <property type="nucleotide sequence ID" value="NZ_SGIS01000008.1"/>
</dbReference>
<keyword evidence="2" id="KW-1185">Reference proteome</keyword>
<evidence type="ECO:0000313" key="2">
    <source>
        <dbReference type="Proteomes" id="UP000292085"/>
    </source>
</evidence>
<protein>
    <submittedName>
        <fullName evidence="1">Uncharacterized protein</fullName>
    </submittedName>
</protein>
<dbReference type="EMBL" id="SGIS01000008">
    <property type="protein sequence ID" value="RZF65157.1"/>
    <property type="molecule type" value="Genomic_DNA"/>
</dbReference>
<sequence length="479" mass="49316">MTDPVSNAVNTITRTMETGFLNPVTNGEIKQVVATISSLPAAQANQVIDRLQHGGELGRIAGEVEDGSILGLGGLSADERGRFFADMAGKLDGQHLATLSNAFAGTDTRGDFAAVTQLGDAVATHASAQAKIDYIHALAGATGDTAARLDTGFGYSQTSFSDAEGAAVGQVLGSLRGAQAEAGFRALGSHLPDVLTSAVDAQMTTTATSAGAANTMTWHATQFEGIMQAAASMSDADLKAQVFDSGVQAMRAVRDTNSIIGGLTVVGKDAALHRMTDGLTRIIDSDTSGVMRELTYNRATADGSSFSAYAKEMLHEGREAELGRQMGRLQVGNGGTENPVTRLDQTVTVANTHQERRPNAGALGYFVGSVYAGAQSLSGDVAQQRAQVTAILKSALTIVDKAKIGGPAAAAIGTGASLAKEWVQFAVNAAISDPTANAGTRLENAALPVDTRTGELGVGDAVSSTFDDTLASVQRRARP</sequence>
<evidence type="ECO:0000313" key="1">
    <source>
        <dbReference type="EMBL" id="RZF65157.1"/>
    </source>
</evidence>
<organism evidence="1 2">
    <name type="scientific">Sphingomonas populi</name>
    <dbReference type="NCBI Taxonomy" id="2484750"/>
    <lineage>
        <taxon>Bacteria</taxon>
        <taxon>Pseudomonadati</taxon>
        <taxon>Pseudomonadota</taxon>
        <taxon>Alphaproteobacteria</taxon>
        <taxon>Sphingomonadales</taxon>
        <taxon>Sphingomonadaceae</taxon>
        <taxon>Sphingomonas</taxon>
    </lineage>
</organism>